<name>A0A8X6RKG8_TRICX</name>
<feature type="region of interest" description="Disordered" evidence="1">
    <location>
        <begin position="87"/>
        <end position="114"/>
    </location>
</feature>
<dbReference type="EMBL" id="BMAU01021177">
    <property type="protein sequence ID" value="GFX94234.1"/>
    <property type="molecule type" value="Genomic_DNA"/>
</dbReference>
<dbReference type="AlphaFoldDB" id="A0A8X6RKG8"/>
<protein>
    <submittedName>
        <fullName evidence="2">Uncharacterized protein</fullName>
    </submittedName>
</protein>
<comment type="caution">
    <text evidence="2">The sequence shown here is derived from an EMBL/GenBank/DDBJ whole genome shotgun (WGS) entry which is preliminary data.</text>
</comment>
<proteinExistence type="predicted"/>
<reference evidence="2" key="1">
    <citation type="submission" date="2020-08" db="EMBL/GenBank/DDBJ databases">
        <title>Multicomponent nature underlies the extraordinary mechanical properties of spider dragline silk.</title>
        <authorList>
            <person name="Kono N."/>
            <person name="Nakamura H."/>
            <person name="Mori M."/>
            <person name="Yoshida Y."/>
            <person name="Ohtoshi R."/>
            <person name="Malay A.D."/>
            <person name="Moran D.A.P."/>
            <person name="Tomita M."/>
            <person name="Numata K."/>
            <person name="Arakawa K."/>
        </authorList>
    </citation>
    <scope>NUCLEOTIDE SEQUENCE</scope>
</reference>
<evidence type="ECO:0000313" key="2">
    <source>
        <dbReference type="EMBL" id="GFX94234.1"/>
    </source>
</evidence>
<feature type="compositionally biased region" description="Polar residues" evidence="1">
    <location>
        <begin position="104"/>
        <end position="114"/>
    </location>
</feature>
<organism evidence="2 3">
    <name type="scientific">Trichonephila clavipes</name>
    <name type="common">Golden silk orbweaver</name>
    <name type="synonym">Nephila clavipes</name>
    <dbReference type="NCBI Taxonomy" id="2585209"/>
    <lineage>
        <taxon>Eukaryota</taxon>
        <taxon>Metazoa</taxon>
        <taxon>Ecdysozoa</taxon>
        <taxon>Arthropoda</taxon>
        <taxon>Chelicerata</taxon>
        <taxon>Arachnida</taxon>
        <taxon>Araneae</taxon>
        <taxon>Araneomorphae</taxon>
        <taxon>Entelegynae</taxon>
        <taxon>Araneoidea</taxon>
        <taxon>Nephilidae</taxon>
        <taxon>Trichonephila</taxon>
    </lineage>
</organism>
<evidence type="ECO:0000313" key="3">
    <source>
        <dbReference type="Proteomes" id="UP000887159"/>
    </source>
</evidence>
<sequence length="114" mass="12406">MVTNSKPVSYKVCTLNIAWLKVLIYPYLELARVQRAMSSSSRAEVTKLFCLIDPLPGPNNEFVVALSSLRALVHMTWPSCHEFKPSAAEDPPCGGVGARRGSVEAQSPPTGVMM</sequence>
<evidence type="ECO:0000256" key="1">
    <source>
        <dbReference type="SAM" id="MobiDB-lite"/>
    </source>
</evidence>
<keyword evidence="3" id="KW-1185">Reference proteome</keyword>
<gene>
    <name evidence="2" type="ORF">TNCV_4292791</name>
</gene>
<accession>A0A8X6RKG8</accession>
<dbReference type="Proteomes" id="UP000887159">
    <property type="component" value="Unassembled WGS sequence"/>
</dbReference>